<reference evidence="3" key="2">
    <citation type="submission" date="2022-10" db="EMBL/GenBank/DDBJ databases">
        <authorList>
            <consortium name="ENA_rothamsted_submissions"/>
            <consortium name="culmorum"/>
            <person name="King R."/>
        </authorList>
    </citation>
    <scope>NUCLEOTIDE SEQUENCE</scope>
</reference>
<accession>A0A9N9WQI6</accession>
<feature type="signal peptide" evidence="2">
    <location>
        <begin position="1"/>
        <end position="23"/>
    </location>
</feature>
<reference evidence="3" key="1">
    <citation type="submission" date="2022-01" db="EMBL/GenBank/DDBJ databases">
        <authorList>
            <person name="King R."/>
        </authorList>
    </citation>
    <scope>NUCLEOTIDE SEQUENCE</scope>
</reference>
<keyword evidence="2" id="KW-0732">Signal</keyword>
<gene>
    <name evidence="3" type="ORF">CHIRRI_LOCUS4076</name>
</gene>
<feature type="region of interest" description="Disordered" evidence="1">
    <location>
        <begin position="129"/>
        <end position="148"/>
    </location>
</feature>
<sequence length="213" mass="24194">MKCIQILLLALCLVCFNSYKVQAHGPWKYHPYQMPVYPPYPRYPEFVQQNTKPANICTECLNTWANFAKIFNFPDFSQFGNPNFNNGNIRATRPPPYKPTTTVQPIVANTRPAVTDTLQTIRPPVPRRSTVKPAVVQPDPNASSRIGTDEINGFISTQDRINAILKTTNAPVTQQSYFTYPGIKNSLNHMEYQLADIRGPPFDGLHLFYPYGR</sequence>
<feature type="chain" id="PRO_5040234126" evidence="2">
    <location>
        <begin position="24"/>
        <end position="213"/>
    </location>
</feature>
<organism evidence="3 4">
    <name type="scientific">Chironomus riparius</name>
    <dbReference type="NCBI Taxonomy" id="315576"/>
    <lineage>
        <taxon>Eukaryota</taxon>
        <taxon>Metazoa</taxon>
        <taxon>Ecdysozoa</taxon>
        <taxon>Arthropoda</taxon>
        <taxon>Hexapoda</taxon>
        <taxon>Insecta</taxon>
        <taxon>Pterygota</taxon>
        <taxon>Neoptera</taxon>
        <taxon>Endopterygota</taxon>
        <taxon>Diptera</taxon>
        <taxon>Nematocera</taxon>
        <taxon>Chironomoidea</taxon>
        <taxon>Chironomidae</taxon>
        <taxon>Chironominae</taxon>
        <taxon>Chironomus</taxon>
    </lineage>
</organism>
<evidence type="ECO:0000256" key="1">
    <source>
        <dbReference type="SAM" id="MobiDB-lite"/>
    </source>
</evidence>
<protein>
    <submittedName>
        <fullName evidence="3">Uncharacterized protein</fullName>
    </submittedName>
</protein>
<keyword evidence="4" id="KW-1185">Reference proteome</keyword>
<evidence type="ECO:0000313" key="3">
    <source>
        <dbReference type="EMBL" id="CAG9801141.1"/>
    </source>
</evidence>
<evidence type="ECO:0000256" key="2">
    <source>
        <dbReference type="SAM" id="SignalP"/>
    </source>
</evidence>
<proteinExistence type="predicted"/>
<dbReference type="Proteomes" id="UP001153620">
    <property type="component" value="Chromosome 1"/>
</dbReference>
<dbReference type="EMBL" id="OU895877">
    <property type="protein sequence ID" value="CAG9801141.1"/>
    <property type="molecule type" value="Genomic_DNA"/>
</dbReference>
<name>A0A9N9WQI6_9DIPT</name>
<dbReference type="AlphaFoldDB" id="A0A9N9WQI6"/>
<evidence type="ECO:0000313" key="4">
    <source>
        <dbReference type="Proteomes" id="UP001153620"/>
    </source>
</evidence>